<dbReference type="PaxDb" id="7165-AGAP000469-PA"/>
<dbReference type="eggNOG" id="KOG4351">
    <property type="taxonomic scope" value="Eukaryota"/>
</dbReference>
<dbReference type="VEuPathDB" id="VectorBase:AGAP000469"/>
<dbReference type="Gene3D" id="2.60.40.10">
    <property type="entry name" value="Immunoglobulins"/>
    <property type="match status" value="1"/>
</dbReference>
<sequence length="287" mass="32047">MDPTDEEASANQLSSDDIEQNFLTQFSSMVTTDKEELIHQFQSIGENVNYSTATFFLDMTNWNLQAAVGCYFDFMAQNRQPSMKLLNDITVGKGEKITPNTAIKLTWLLQNNGEVAWPSGTYVSLRQIPNLREQNIPLSYEDLKYYVPAVLPNDTVTVSVQLVSPSTVGLFETVWSIYTPSGISFGENIISRIEVSADGTMAVTQQFSHLQTSSTAELNPQQNAPESQVRVYKAAAPYRELYVLFFFCFCFPCIPSSRTSWTIAKCGDSQATTAFGLPRQPPLYSTL</sequence>
<reference evidence="2" key="4">
    <citation type="journal article" date="2007" name="Genome Biol.">
        <title>Update of the Anopheles gambiae PEST genome assembly.</title>
        <authorList>
            <person name="Sharakhova M.V."/>
            <person name="Hammond M.P."/>
            <person name="Lobo N.F."/>
            <person name="Krzywinski J."/>
            <person name="Unger M.F."/>
            <person name="Hillenmeyer M.E."/>
            <person name="Bruggner R.V."/>
            <person name="Birney E."/>
            <person name="Collins F.H."/>
        </authorList>
    </citation>
    <scope>NUCLEOTIDE SEQUENCE</scope>
    <source>
        <strain evidence="2">PEST</strain>
    </source>
</reference>
<dbReference type="PhylomeDB" id="A0NCP4"/>
<dbReference type="FunFam" id="1.10.8.10:FF:000111">
    <property type="entry name" value="Uncharacterized protein, isoform A"/>
    <property type="match status" value="1"/>
</dbReference>
<organism evidence="2">
    <name type="scientific">Anopheles gambiae</name>
    <name type="common">African malaria mosquito</name>
    <dbReference type="NCBI Taxonomy" id="7165"/>
    <lineage>
        <taxon>Eukaryota</taxon>
        <taxon>Metazoa</taxon>
        <taxon>Ecdysozoa</taxon>
        <taxon>Arthropoda</taxon>
        <taxon>Hexapoda</taxon>
        <taxon>Insecta</taxon>
        <taxon>Pterygota</taxon>
        <taxon>Neoptera</taxon>
        <taxon>Endopterygota</taxon>
        <taxon>Diptera</taxon>
        <taxon>Nematocera</taxon>
        <taxon>Culicoidea</taxon>
        <taxon>Culicidae</taxon>
        <taxon>Anophelinae</taxon>
        <taxon>Anopheles</taxon>
    </lineage>
</organism>
<dbReference type="InParanoid" id="A0NCP4"/>
<dbReference type="InterPro" id="IPR009060">
    <property type="entry name" value="UBA-like_sf"/>
</dbReference>
<dbReference type="InterPro" id="IPR013783">
    <property type="entry name" value="Ig-like_fold"/>
</dbReference>
<dbReference type="InterPro" id="IPR039517">
    <property type="entry name" value="C6orf106_UBA-like"/>
</dbReference>
<reference evidence="2" key="1">
    <citation type="journal article" date="2002" name="Science">
        <title>The genome sequence of the malaria mosquito Anopheles gambiae.</title>
        <authorList>
            <person name="Holt R.A."/>
            <person name="Subramanian G.M."/>
            <person name="Halpern A."/>
            <person name="Sutton G.G."/>
            <person name="Charlab R."/>
            <person name="Nusskern D.R."/>
            <person name="Wincker P."/>
            <person name="Clark A.G."/>
            <person name="Ribeiro J.M."/>
            <person name="Wides R."/>
            <person name="Salzberg S.L."/>
            <person name="Loftus B."/>
            <person name="Yandell M."/>
            <person name="Majoros W.H."/>
            <person name="Rusch D.B."/>
            <person name="Lai Z."/>
            <person name="Kraft C.L."/>
            <person name="Abril J.F."/>
            <person name="Anthouard V."/>
            <person name="Arensburger P."/>
            <person name="Atkinson P.W."/>
            <person name="Baden H."/>
            <person name="de Berardinis V."/>
            <person name="Baldwin D."/>
            <person name="Benes V."/>
            <person name="Biedler J."/>
            <person name="Blass C."/>
            <person name="Bolanos R."/>
            <person name="Boscus D."/>
            <person name="Barnstead M."/>
            <person name="Cai S."/>
            <person name="Center A."/>
            <person name="Chaturverdi K."/>
            <person name="Christophides G.K."/>
            <person name="Chrystal M.A."/>
            <person name="Clamp M."/>
            <person name="Cravchik A."/>
            <person name="Curwen V."/>
            <person name="Dana A."/>
            <person name="Delcher A."/>
            <person name="Dew I."/>
            <person name="Evans C.A."/>
            <person name="Flanigan M."/>
            <person name="Grundschober-Freimoser A."/>
            <person name="Friedli L."/>
            <person name="Gu Z."/>
            <person name="Guan P."/>
            <person name="Guigo R."/>
            <person name="Hillenmeyer M.E."/>
            <person name="Hladun S.L."/>
            <person name="Hogan J.R."/>
            <person name="Hong Y.S."/>
            <person name="Hoover J."/>
            <person name="Jaillon O."/>
            <person name="Ke Z."/>
            <person name="Kodira C."/>
            <person name="Kokoza E."/>
            <person name="Koutsos A."/>
            <person name="Letunic I."/>
            <person name="Levitsky A."/>
            <person name="Liang Y."/>
            <person name="Lin J.J."/>
            <person name="Lobo N.F."/>
            <person name="Lopez J.R."/>
            <person name="Malek J.A."/>
            <person name="McIntosh T.C."/>
            <person name="Meister S."/>
            <person name="Miller J."/>
            <person name="Mobarry C."/>
            <person name="Mongin E."/>
            <person name="Murphy S.D."/>
            <person name="O'Brochta D.A."/>
            <person name="Pfannkoch C."/>
            <person name="Qi R."/>
            <person name="Regier M.A."/>
            <person name="Remington K."/>
            <person name="Shao H."/>
            <person name="Sharakhova M.V."/>
            <person name="Sitter C.D."/>
            <person name="Shetty J."/>
            <person name="Smith T.J."/>
            <person name="Strong R."/>
            <person name="Sun J."/>
            <person name="Thomasova D."/>
            <person name="Ton L.Q."/>
            <person name="Topalis P."/>
            <person name="Tu Z."/>
            <person name="Unger M.F."/>
            <person name="Walenz B."/>
            <person name="Wang A."/>
            <person name="Wang J."/>
            <person name="Wang M."/>
            <person name="Wang X."/>
            <person name="Woodford K.J."/>
            <person name="Wortman J.R."/>
            <person name="Wu M."/>
            <person name="Yao A."/>
            <person name="Zdobnov E.M."/>
            <person name="Zhang H."/>
            <person name="Zhao Q."/>
            <person name="Zhao S."/>
            <person name="Zhu S.C."/>
            <person name="Zhimulev I."/>
            <person name="Coluzzi M."/>
            <person name="della Torre A."/>
            <person name="Roth C.W."/>
            <person name="Louis C."/>
            <person name="Kalush F."/>
            <person name="Mural R.J."/>
            <person name="Myers E.W."/>
            <person name="Adams M.D."/>
            <person name="Smith H.O."/>
            <person name="Broder S."/>
            <person name="Gardner M.J."/>
            <person name="Fraser C.M."/>
            <person name="Birney E."/>
            <person name="Bork P."/>
            <person name="Brey P.T."/>
            <person name="Venter J.C."/>
            <person name="Weissenbach J."/>
            <person name="Kafatos F.C."/>
            <person name="Collins F.H."/>
            <person name="Hoffman S.L."/>
        </authorList>
    </citation>
    <scope>NUCLEOTIDE SEQUENCE [LARGE SCALE GENOMIC DNA]</scope>
    <source>
        <strain evidence="2">PEST</strain>
    </source>
</reference>
<dbReference type="EMBL" id="AAAB01008846">
    <property type="protein sequence ID" value="EAU77261.3"/>
    <property type="molecule type" value="Genomic_DNA"/>
</dbReference>
<dbReference type="PANTHER" id="PTHR20930:SF0">
    <property type="entry name" value="PROTEIN ILRUN"/>
    <property type="match status" value="1"/>
</dbReference>
<dbReference type="SUPFAM" id="SSF46934">
    <property type="entry name" value="UBA-like"/>
    <property type="match status" value="1"/>
</dbReference>
<reference evidence="2" key="5">
    <citation type="submission" date="2011-05" db="EMBL/GenBank/DDBJ databases">
        <authorList>
            <consortium name="VectorBase"/>
        </authorList>
    </citation>
    <scope>NUCLEOTIDE SEQUENCE</scope>
    <source>
        <strain evidence="2">PEST</strain>
    </source>
</reference>
<dbReference type="ExpressionAtlas" id="A0NCP4">
    <property type="expression patterns" value="differential"/>
</dbReference>
<name>A0NCP4_ANOGA</name>
<dbReference type="Pfam" id="PF16158">
    <property type="entry name" value="N_BRCA1_IG"/>
    <property type="match status" value="1"/>
</dbReference>
<dbReference type="InterPro" id="IPR032350">
    <property type="entry name" value="Nbr1_FW"/>
</dbReference>
<dbReference type="CDD" id="cd14947">
    <property type="entry name" value="NBR1_like"/>
    <property type="match status" value="1"/>
</dbReference>
<reference evidence="2" key="2">
    <citation type="submission" date="2002-03" db="EMBL/GenBank/DDBJ databases">
        <authorList>
            <consortium name="The Anopheles Genome Sequencing Consortium"/>
        </authorList>
    </citation>
    <scope>NUCLEOTIDE SEQUENCE</scope>
    <source>
        <strain evidence="2">PEST</strain>
    </source>
</reference>
<feature type="domain" description="Nbr1 FW" evidence="1">
    <location>
        <begin position="90"/>
        <end position="195"/>
    </location>
</feature>
<evidence type="ECO:0000313" key="2">
    <source>
        <dbReference type="EMBL" id="EAU77261.3"/>
    </source>
</evidence>
<dbReference type="Gene3D" id="1.10.8.10">
    <property type="entry name" value="DNA helicase RuvA subunit, C-terminal domain"/>
    <property type="match status" value="1"/>
</dbReference>
<accession>A0NCP4</accession>
<proteinExistence type="predicted"/>
<reference evidence="2" key="3">
    <citation type="journal article" date="2004" name="Trends Parasitol.">
        <title>The Anopheles gambiae genome: an update.</title>
        <authorList>
            <person name="Mongin E."/>
            <person name="Louis C."/>
            <person name="Holt R.A."/>
            <person name="Birney E."/>
            <person name="Collins F.H."/>
        </authorList>
    </citation>
    <scope>NUCLEOTIDE SEQUENCE</scope>
    <source>
        <strain evidence="2">PEST</strain>
    </source>
</reference>
<dbReference type="VEuPathDB" id="VectorBase:AGAMI1_010822"/>
<comment type="caution">
    <text evidence="2">The sequence shown here is derived from an EMBL/GenBank/DDBJ whole genome shotgun (WGS) entry which is preliminary data.</text>
</comment>
<dbReference type="STRING" id="7165.A0NCP4"/>
<dbReference type="CDD" id="cd14349">
    <property type="entry name" value="UBA_CF106"/>
    <property type="match status" value="1"/>
</dbReference>
<gene>
    <name evidence="2" type="ORF">AgaP_AGAP000469</name>
</gene>
<protein>
    <submittedName>
        <fullName evidence="2">AGAP000469-PA</fullName>
    </submittedName>
</protein>
<dbReference type="AlphaFoldDB" id="A0NCP4"/>
<dbReference type="Pfam" id="PF14555">
    <property type="entry name" value="UBA_4"/>
    <property type="match status" value="1"/>
</dbReference>
<dbReference type="PANTHER" id="PTHR20930">
    <property type="entry name" value="OVARIAN CARCINOMA ANTIGEN CA125-RELATED"/>
    <property type="match status" value="1"/>
</dbReference>
<evidence type="ECO:0000259" key="1">
    <source>
        <dbReference type="Pfam" id="PF16158"/>
    </source>
</evidence>